<dbReference type="GO" id="GO:0030203">
    <property type="term" value="P:glycosaminoglycan metabolic process"/>
    <property type="evidence" value="ECO:0007669"/>
    <property type="project" value="TreeGrafter"/>
</dbReference>
<comment type="catalytic activity">
    <reaction evidence="1 12">
        <text>Hydrolysis of terminal non-reducing N-acetyl-D-hexosamine residues in N-acetyl-beta-D-hexosaminides.</text>
        <dbReference type="EC" id="3.2.1.52"/>
    </reaction>
</comment>
<comment type="catalytic activity">
    <reaction evidence="7">
        <text>beta-D-GalNAc-(1-&gt;4)-alpha-L-IdoA-(1-&gt;3)-beta-D-GalNAc-4-sulfate-(1-&gt;4)-alpha-L-IdoA-(1-&gt;3)-D-GalNAc-4-sulfate + H2O = alpha-L-IdoA-(1-&gt;3)-beta-D-GalNAc-4-sulfate-(1-&gt;4)-alpha-L-IdoA-(1-&gt;3)-D-GalNAc-4-sulfate + N-acetyl-D-galactosamine</text>
        <dbReference type="Rhea" id="RHEA:64372"/>
        <dbReference type="ChEBI" id="CHEBI:15377"/>
        <dbReference type="ChEBI" id="CHEBI:28037"/>
        <dbReference type="ChEBI" id="CHEBI:152565"/>
        <dbReference type="ChEBI" id="CHEBI:152566"/>
    </reaction>
    <physiologicalReaction direction="left-to-right" evidence="7">
        <dbReference type="Rhea" id="RHEA:64373"/>
    </physiologicalReaction>
</comment>
<dbReference type="PRINTS" id="PR00738">
    <property type="entry name" value="GLHYDRLASE20"/>
</dbReference>
<accession>Q7YTB2</accession>
<evidence type="ECO:0000256" key="1">
    <source>
        <dbReference type="ARBA" id="ARBA00001231"/>
    </source>
</evidence>
<dbReference type="PIRSF" id="PIRSF001093">
    <property type="entry name" value="B-hxosamndse_ab_euk"/>
    <property type="match status" value="1"/>
</dbReference>
<comment type="similarity">
    <text evidence="2 12">Belongs to the glycosyl hydrolase 20 family.</text>
</comment>
<keyword evidence="4 12" id="KW-0378">Hydrolase</keyword>
<organism evidence="19">
    <name type="scientific">Phallusia mammillata</name>
    <dbReference type="NCBI Taxonomy" id="59560"/>
    <lineage>
        <taxon>Eukaryota</taxon>
        <taxon>Metazoa</taxon>
        <taxon>Chordata</taxon>
        <taxon>Tunicata</taxon>
        <taxon>Ascidiacea</taxon>
        <taxon>Phlebobranchia</taxon>
        <taxon>Ascidiidae</taxon>
        <taxon>Phallusia</taxon>
    </lineage>
</organism>
<feature type="signal peptide" evidence="15">
    <location>
        <begin position="1"/>
        <end position="18"/>
    </location>
</feature>
<gene>
    <name evidence="18" type="primary">Hexa-002</name>
</gene>
<sequence length="537" mass="61038">MKSVALFSLFLFCVGANANSQIKGEKVEINVRELGSPGSVWPQPQHYSSTTQTYAVVAEAFQFVYSSTSHKCDLLTEAFKRYETLIYNNVATIKLKYFPRDVASIKTLEVDLMSPCEDYPSDHMKESYALDVADKASLTSDTVWGILRGLETFSQLLWASDSNQVVVNKTNIIDYPRYAFRGVMIDTARHYLPLNAILQTLDAMSYNKFNVLHWHIVDDQSFPYVSDVYPDLSIKGAYDDRTHIYTREDIAAVIEFARLRGIRVIPEFDSPGHSTSWGKGQPGLLTPCYSNGKPDGTFGPINPTLNSTYTFVKNLFGDVKQVFHDNYIHLGGDEVQFNCWQSNPNITKWMSDKNITGDYSKLEQVYIQNVIDISETIGYSYIVWQEVIDNGVKVQSDTVVEVWKNNHPDQEVAKVTAMGLRAIVSAPWYLNIISYGQDWHKYYQYDPSNFNGTAEQKALVMGGEACIWGEYVDATNLSPRLWPRASAVAERLWSAESVNDVDAAYPRLDQQRCRMIRRGIPAQPLYIGFCPHEWKNY</sequence>
<dbReference type="Gene3D" id="3.30.379.10">
    <property type="entry name" value="Chitobiase/beta-hexosaminidase domain 2-like"/>
    <property type="match status" value="1"/>
</dbReference>
<keyword evidence="5" id="KW-0325">Glycoprotein</keyword>
<feature type="disulfide bond" evidence="14">
    <location>
        <begin position="513"/>
        <end position="530"/>
    </location>
</feature>
<dbReference type="GO" id="GO:0005975">
    <property type="term" value="P:carbohydrate metabolic process"/>
    <property type="evidence" value="ECO:0007669"/>
    <property type="project" value="InterPro"/>
</dbReference>
<dbReference type="EMBL" id="AJ518021">
    <property type="protein sequence ID" value="CAD57204.1"/>
    <property type="molecule type" value="mRNA"/>
</dbReference>
<comment type="catalytic activity">
    <reaction evidence="10">
        <text>N-acetyl-beta-D-galactosaminyl-(1-&gt;4)-beta-D-3-sulfogalactosyl-(1-&gt;4)-beta-D-glucosyl-(1&lt;-&gt;1')-ceramide + H2O = a beta-D-3-sulfogalactosyl-(1-&gt;4)-beta-D-glucosyl-(1&lt;-&gt;1')-ceramide + N-acetyl-beta-D-galactosamine</text>
        <dbReference type="Rhea" id="RHEA:48276"/>
        <dbReference type="ChEBI" id="CHEBI:15377"/>
        <dbReference type="ChEBI" id="CHEBI:28497"/>
        <dbReference type="ChEBI" id="CHEBI:90163"/>
        <dbReference type="ChEBI" id="CHEBI:90164"/>
    </reaction>
    <physiologicalReaction direction="left-to-right" evidence="10">
        <dbReference type="Rhea" id="RHEA:48277"/>
    </physiologicalReaction>
</comment>
<evidence type="ECO:0000256" key="15">
    <source>
        <dbReference type="SAM" id="SignalP"/>
    </source>
</evidence>
<evidence type="ECO:0000256" key="3">
    <source>
        <dbReference type="ARBA" id="ARBA00022729"/>
    </source>
</evidence>
<feature type="chain" id="PRO_5033977528" description="Beta-hexosaminidase" evidence="15">
    <location>
        <begin position="19"/>
        <end position="537"/>
    </location>
</feature>
<dbReference type="InterPro" id="IPR015883">
    <property type="entry name" value="Glyco_hydro_20_cat"/>
</dbReference>
<dbReference type="Pfam" id="PF00728">
    <property type="entry name" value="Glyco_hydro_20"/>
    <property type="match status" value="1"/>
</dbReference>
<dbReference type="GO" id="GO:0004563">
    <property type="term" value="F:beta-N-acetylhexosaminidase activity"/>
    <property type="evidence" value="ECO:0007669"/>
    <property type="project" value="UniProtKB-EC"/>
</dbReference>
<evidence type="ECO:0000256" key="10">
    <source>
        <dbReference type="ARBA" id="ARBA00047301"/>
    </source>
</evidence>
<evidence type="ECO:0000313" key="18">
    <source>
        <dbReference type="EMBL" id="CAB3252627.1"/>
    </source>
</evidence>
<dbReference type="FunFam" id="3.20.20.80:FF:000063">
    <property type="entry name" value="Beta-hexosaminidase"/>
    <property type="match status" value="1"/>
</dbReference>
<dbReference type="EC" id="3.2.1.52" evidence="12"/>
<dbReference type="GO" id="GO:0006689">
    <property type="term" value="P:ganglioside catabolic process"/>
    <property type="evidence" value="ECO:0007669"/>
    <property type="project" value="TreeGrafter"/>
</dbReference>
<feature type="disulfide bond" evidence="14">
    <location>
        <begin position="72"/>
        <end position="116"/>
    </location>
</feature>
<dbReference type="GO" id="GO:0016020">
    <property type="term" value="C:membrane"/>
    <property type="evidence" value="ECO:0007669"/>
    <property type="project" value="TreeGrafter"/>
</dbReference>
<proteinExistence type="evidence at transcript level"/>
<dbReference type="GO" id="GO:0005764">
    <property type="term" value="C:lysosome"/>
    <property type="evidence" value="ECO:0007669"/>
    <property type="project" value="TreeGrafter"/>
</dbReference>
<protein>
    <recommendedName>
        <fullName evidence="12">Beta-hexosaminidase</fullName>
        <ecNumber evidence="12">3.2.1.52</ecNumber>
    </recommendedName>
</protein>
<comment type="catalytic activity">
    <reaction evidence="9">
        <text>a ganglioside GM2 + H2O = a ganglioside GM3 + N-acetyl-beta-D-galactosamine</text>
        <dbReference type="Rhea" id="RHEA:47968"/>
        <dbReference type="ChEBI" id="CHEBI:15377"/>
        <dbReference type="ChEBI" id="CHEBI:28497"/>
        <dbReference type="ChEBI" id="CHEBI:79210"/>
        <dbReference type="ChEBI" id="CHEBI:79218"/>
    </reaction>
    <physiologicalReaction direction="left-to-right" evidence="9">
        <dbReference type="Rhea" id="RHEA:47969"/>
    </physiologicalReaction>
</comment>
<dbReference type="InterPro" id="IPR025705">
    <property type="entry name" value="Beta_hexosaminidase_sua/sub"/>
</dbReference>
<comment type="catalytic activity">
    <reaction evidence="11">
        <text>N-acetyl-beta-D-6-sulfogalactosaminyl-(1-&gt;4)-alpha-L-iduronyl-(1-&gt;3)-N-acetyl-D-6-sulfogalactosamine + H2O = alpha-L-iduronyl-(1-&gt;3)-N-acetyl-D-6-sulfogalactosamine + N-acetyl-D-6-sulfogalactosamine</text>
        <dbReference type="Rhea" id="RHEA:64384"/>
        <dbReference type="ChEBI" id="CHEBI:15377"/>
        <dbReference type="ChEBI" id="CHEBI:152567"/>
        <dbReference type="ChEBI" id="CHEBI:152568"/>
        <dbReference type="ChEBI" id="CHEBI:153064"/>
    </reaction>
    <physiologicalReaction direction="left-to-right" evidence="11">
        <dbReference type="Rhea" id="RHEA:64385"/>
    </physiologicalReaction>
</comment>
<feature type="disulfide bond" evidence="14">
    <location>
        <begin position="288"/>
        <end position="339"/>
    </location>
</feature>
<feature type="active site" description="Proton donor" evidence="13">
    <location>
        <position position="334"/>
    </location>
</feature>
<evidence type="ECO:0000256" key="8">
    <source>
        <dbReference type="ARBA" id="ARBA00043767"/>
    </source>
</evidence>
<dbReference type="SUPFAM" id="SSF55545">
    <property type="entry name" value="beta-N-acetylhexosaminidase-like domain"/>
    <property type="match status" value="1"/>
</dbReference>
<evidence type="ECO:0000256" key="2">
    <source>
        <dbReference type="ARBA" id="ARBA00006285"/>
    </source>
</evidence>
<evidence type="ECO:0000313" key="19">
    <source>
        <dbReference type="EMBL" id="CAD57204.1"/>
    </source>
</evidence>
<evidence type="ECO:0000256" key="7">
    <source>
        <dbReference type="ARBA" id="ARBA00023505"/>
    </source>
</evidence>
<evidence type="ECO:0000256" key="14">
    <source>
        <dbReference type="PIRSR" id="PIRSR001093-2"/>
    </source>
</evidence>
<dbReference type="Pfam" id="PF14845">
    <property type="entry name" value="Glycohydro_20b2"/>
    <property type="match status" value="1"/>
</dbReference>
<dbReference type="InterPro" id="IPR017853">
    <property type="entry name" value="GH"/>
</dbReference>
<dbReference type="CAZy" id="GH20">
    <property type="family name" value="Glycoside Hydrolase Family 20"/>
</dbReference>
<comment type="catalytic activity">
    <reaction evidence="8">
        <text>a ganglioside GM2 (d18:1(4E)) + H2O = a ganglioside GM3 (d18:1(4E)) + N-acetyl-beta-D-galactosamine</text>
        <dbReference type="Rhea" id="RHEA:47940"/>
        <dbReference type="ChEBI" id="CHEBI:15377"/>
        <dbReference type="ChEBI" id="CHEBI:28497"/>
        <dbReference type="ChEBI" id="CHEBI:60065"/>
        <dbReference type="ChEBI" id="CHEBI:71502"/>
    </reaction>
    <physiologicalReaction direction="left-to-right" evidence="8">
        <dbReference type="Rhea" id="RHEA:47941"/>
    </physiologicalReaction>
</comment>
<dbReference type="EMBL" id="LR785739">
    <property type="protein sequence ID" value="CAB3252627.1"/>
    <property type="molecule type" value="mRNA"/>
</dbReference>
<evidence type="ECO:0000259" key="17">
    <source>
        <dbReference type="Pfam" id="PF14845"/>
    </source>
</evidence>
<dbReference type="SUPFAM" id="SSF51445">
    <property type="entry name" value="(Trans)glycosidases"/>
    <property type="match status" value="1"/>
</dbReference>
<dbReference type="AlphaFoldDB" id="Q7YTB2"/>
<name>Q7YTB2_9ASCI</name>
<dbReference type="PANTHER" id="PTHR22600">
    <property type="entry name" value="BETA-HEXOSAMINIDASE"/>
    <property type="match status" value="1"/>
</dbReference>
<dbReference type="Gene3D" id="3.20.20.80">
    <property type="entry name" value="Glycosidases"/>
    <property type="match status" value="1"/>
</dbReference>
<reference evidence="18" key="2">
    <citation type="submission" date="2020-04" db="EMBL/GenBank/DDBJ databases">
        <authorList>
            <person name="Neveu A P."/>
        </authorList>
    </citation>
    <scope>NUCLEOTIDE SEQUENCE</scope>
    <source>
        <tissue evidence="18">Whole embryo</tissue>
    </source>
</reference>
<evidence type="ECO:0000259" key="16">
    <source>
        <dbReference type="Pfam" id="PF00728"/>
    </source>
</evidence>
<dbReference type="PANTHER" id="PTHR22600:SF21">
    <property type="entry name" value="BETA-HEXOSAMINIDASE A"/>
    <property type="match status" value="1"/>
</dbReference>
<evidence type="ECO:0000256" key="9">
    <source>
        <dbReference type="ARBA" id="ARBA00043827"/>
    </source>
</evidence>
<dbReference type="InterPro" id="IPR029019">
    <property type="entry name" value="HEX_eukaryotic_N"/>
</dbReference>
<reference evidence="19" key="1">
    <citation type="journal article" date="2003" name="Dev. Growth Differ.">
        <title>Molecular cloning and sequence analysis of an ascidian egg beta-N-acetylhexosaminidase with a potential role in fertilization.</title>
        <authorList>
            <person name="Koyanagi R."/>
            <person name="Honegger T.G."/>
        </authorList>
    </citation>
    <scope>NUCLEOTIDE SEQUENCE</scope>
    <source>
        <tissue evidence="19">Ovary</tissue>
    </source>
</reference>
<keyword evidence="14" id="KW-1015">Disulfide bond</keyword>
<evidence type="ECO:0000256" key="12">
    <source>
        <dbReference type="PIRNR" id="PIRNR001093"/>
    </source>
</evidence>
<feature type="domain" description="Beta-hexosaminidase eukaryotic type N-terminal" evidence="17">
    <location>
        <begin position="40"/>
        <end position="156"/>
    </location>
</feature>
<keyword evidence="3 15" id="KW-0732">Signal</keyword>
<keyword evidence="6 12" id="KW-0326">Glycosidase</keyword>
<feature type="domain" description="Glycoside hydrolase family 20 catalytic" evidence="16">
    <location>
        <begin position="178"/>
        <end position="495"/>
    </location>
</feature>
<evidence type="ECO:0000256" key="6">
    <source>
        <dbReference type="ARBA" id="ARBA00023295"/>
    </source>
</evidence>
<evidence type="ECO:0000256" key="11">
    <source>
        <dbReference type="ARBA" id="ARBA00049464"/>
    </source>
</evidence>
<dbReference type="InterPro" id="IPR029018">
    <property type="entry name" value="Hex-like_dom2"/>
</dbReference>
<evidence type="ECO:0000256" key="5">
    <source>
        <dbReference type="ARBA" id="ARBA00023180"/>
    </source>
</evidence>
<evidence type="ECO:0000256" key="4">
    <source>
        <dbReference type="ARBA" id="ARBA00022801"/>
    </source>
</evidence>
<evidence type="ECO:0000256" key="13">
    <source>
        <dbReference type="PIRSR" id="PIRSR001093-1"/>
    </source>
</evidence>
<dbReference type="CDD" id="cd06562">
    <property type="entry name" value="GH20_HexA_HexB-like"/>
    <property type="match status" value="1"/>
</dbReference>